<gene>
    <name evidence="1" type="ORF">K466DRAFT_458216</name>
</gene>
<feature type="non-terminal residue" evidence="1">
    <location>
        <position position="1"/>
    </location>
</feature>
<dbReference type="InParanoid" id="A0A5C3NPG8"/>
<name>A0A5C3NPG8_9APHY</name>
<dbReference type="AlphaFoldDB" id="A0A5C3NPG8"/>
<feature type="non-terminal residue" evidence="1">
    <location>
        <position position="86"/>
    </location>
</feature>
<evidence type="ECO:0000313" key="2">
    <source>
        <dbReference type="Proteomes" id="UP000308197"/>
    </source>
</evidence>
<accession>A0A5C3NPG8</accession>
<keyword evidence="2" id="KW-1185">Reference proteome</keyword>
<organism evidence="1 2">
    <name type="scientific">Polyporus arcularius HHB13444</name>
    <dbReference type="NCBI Taxonomy" id="1314778"/>
    <lineage>
        <taxon>Eukaryota</taxon>
        <taxon>Fungi</taxon>
        <taxon>Dikarya</taxon>
        <taxon>Basidiomycota</taxon>
        <taxon>Agaricomycotina</taxon>
        <taxon>Agaricomycetes</taxon>
        <taxon>Polyporales</taxon>
        <taxon>Polyporaceae</taxon>
        <taxon>Polyporus</taxon>
    </lineage>
</organism>
<dbReference type="STRING" id="1314778.A0A5C3NPG8"/>
<evidence type="ECO:0000313" key="1">
    <source>
        <dbReference type="EMBL" id="TFK78579.1"/>
    </source>
</evidence>
<protein>
    <submittedName>
        <fullName evidence="1">Uncharacterized protein</fullName>
    </submittedName>
</protein>
<dbReference type="Proteomes" id="UP000308197">
    <property type="component" value="Unassembled WGS sequence"/>
</dbReference>
<sequence length="86" mass="9715">RDIWDAPLLRTFLGPDGKTAFSVQREGEVHLVFSLFVDWFNPYSNKKAGKSHSVGAIYMACLNLPPDIRYRPENIYLAGIIPGPHE</sequence>
<proteinExistence type="predicted"/>
<dbReference type="EMBL" id="ML212447">
    <property type="protein sequence ID" value="TFK78579.1"/>
    <property type="molecule type" value="Genomic_DNA"/>
</dbReference>
<reference evidence="1 2" key="1">
    <citation type="journal article" date="2019" name="Nat. Ecol. Evol.">
        <title>Megaphylogeny resolves global patterns of mushroom evolution.</title>
        <authorList>
            <person name="Varga T."/>
            <person name="Krizsan K."/>
            <person name="Foldi C."/>
            <person name="Dima B."/>
            <person name="Sanchez-Garcia M."/>
            <person name="Sanchez-Ramirez S."/>
            <person name="Szollosi G.J."/>
            <person name="Szarkandi J.G."/>
            <person name="Papp V."/>
            <person name="Albert L."/>
            <person name="Andreopoulos W."/>
            <person name="Angelini C."/>
            <person name="Antonin V."/>
            <person name="Barry K.W."/>
            <person name="Bougher N.L."/>
            <person name="Buchanan P."/>
            <person name="Buyck B."/>
            <person name="Bense V."/>
            <person name="Catcheside P."/>
            <person name="Chovatia M."/>
            <person name="Cooper J."/>
            <person name="Damon W."/>
            <person name="Desjardin D."/>
            <person name="Finy P."/>
            <person name="Geml J."/>
            <person name="Haridas S."/>
            <person name="Hughes K."/>
            <person name="Justo A."/>
            <person name="Karasinski D."/>
            <person name="Kautmanova I."/>
            <person name="Kiss B."/>
            <person name="Kocsube S."/>
            <person name="Kotiranta H."/>
            <person name="LaButti K.M."/>
            <person name="Lechner B.E."/>
            <person name="Liimatainen K."/>
            <person name="Lipzen A."/>
            <person name="Lukacs Z."/>
            <person name="Mihaltcheva S."/>
            <person name="Morgado L.N."/>
            <person name="Niskanen T."/>
            <person name="Noordeloos M.E."/>
            <person name="Ohm R.A."/>
            <person name="Ortiz-Santana B."/>
            <person name="Ovrebo C."/>
            <person name="Racz N."/>
            <person name="Riley R."/>
            <person name="Savchenko A."/>
            <person name="Shiryaev A."/>
            <person name="Soop K."/>
            <person name="Spirin V."/>
            <person name="Szebenyi C."/>
            <person name="Tomsovsky M."/>
            <person name="Tulloss R.E."/>
            <person name="Uehling J."/>
            <person name="Grigoriev I.V."/>
            <person name="Vagvolgyi C."/>
            <person name="Papp T."/>
            <person name="Martin F.M."/>
            <person name="Miettinen O."/>
            <person name="Hibbett D.S."/>
            <person name="Nagy L.G."/>
        </authorList>
    </citation>
    <scope>NUCLEOTIDE SEQUENCE [LARGE SCALE GENOMIC DNA]</scope>
    <source>
        <strain evidence="1 2">HHB13444</strain>
    </source>
</reference>